<feature type="transmembrane region" description="Helical" evidence="2">
    <location>
        <begin position="39"/>
        <end position="59"/>
    </location>
</feature>
<evidence type="ECO:0000313" key="3">
    <source>
        <dbReference type="EMBL" id="GAB76820.1"/>
    </source>
</evidence>
<accession>K6VN60</accession>
<dbReference type="Proteomes" id="UP000008495">
    <property type="component" value="Unassembled WGS sequence"/>
</dbReference>
<reference evidence="3 4" key="1">
    <citation type="submission" date="2012-08" db="EMBL/GenBank/DDBJ databases">
        <title>Whole genome shotgun sequence of Austwickia chelonae NBRC 105200.</title>
        <authorList>
            <person name="Yoshida I."/>
            <person name="Hosoyama A."/>
            <person name="Tsuchikane K."/>
            <person name="Katsumata H."/>
            <person name="Ando Y."/>
            <person name="Ohji S."/>
            <person name="Hamada M."/>
            <person name="Tamura T."/>
            <person name="Yamazoe A."/>
            <person name="Yamazaki S."/>
            <person name="Fujita N."/>
        </authorList>
    </citation>
    <scope>NUCLEOTIDE SEQUENCE [LARGE SCALE GENOMIC DNA]</scope>
    <source>
        <strain evidence="3 4">NBRC 105200</strain>
    </source>
</reference>
<feature type="region of interest" description="Disordered" evidence="1">
    <location>
        <begin position="79"/>
        <end position="109"/>
    </location>
</feature>
<keyword evidence="4" id="KW-1185">Reference proteome</keyword>
<evidence type="ECO:0000256" key="2">
    <source>
        <dbReference type="SAM" id="Phobius"/>
    </source>
</evidence>
<proteinExistence type="predicted"/>
<keyword evidence="2" id="KW-1133">Transmembrane helix</keyword>
<gene>
    <name evidence="3" type="ORF">AUCHE_03_00370</name>
</gene>
<keyword evidence="2" id="KW-0812">Transmembrane</keyword>
<keyword evidence="2" id="KW-0472">Membrane</keyword>
<dbReference type="EMBL" id="BAGZ01000003">
    <property type="protein sequence ID" value="GAB76820.1"/>
    <property type="molecule type" value="Genomic_DNA"/>
</dbReference>
<dbReference type="STRING" id="100225.SAMN05421595_1955"/>
<sequence>MSDRDLQRHLSPLSSACCAEVLMPAPEEIRRRGDRRRRARGTTAVLAAVLVTVGGLGLLDGRGGGDGLLSGNDDLFSDGMSAAASPVPATGEESPRPDGSAPVEEDAAGRPRISLDPMIAVRVEAVVDGLFGSRFGTISGGFDDGVGRLPYVARVATTALSGSSGGGRHRTATAVGVDVDGRFRLTVGGAGRPVVDRFLPLVGGAEVTAMAASTDRGGDRLSVLCFLRSGKVRQVVVEEVGVGSVPRVSRDEVVASGAAEVFAVVSAGGRAEPDGHGRVPPLYAVVGDRLVLLTVAADGRVSSSPLRSAGLGGTTTLGRLDGHGQGVHGVVVWKGVGPGMILLGRDPSGPFGEAGEAGALHR</sequence>
<dbReference type="AlphaFoldDB" id="K6VN60"/>
<organism evidence="3 4">
    <name type="scientific">Austwickia chelonae NBRC 105200</name>
    <dbReference type="NCBI Taxonomy" id="1184607"/>
    <lineage>
        <taxon>Bacteria</taxon>
        <taxon>Bacillati</taxon>
        <taxon>Actinomycetota</taxon>
        <taxon>Actinomycetes</taxon>
        <taxon>Micrococcales</taxon>
        <taxon>Dermatophilaceae</taxon>
        <taxon>Austwickia</taxon>
    </lineage>
</organism>
<evidence type="ECO:0000313" key="4">
    <source>
        <dbReference type="Proteomes" id="UP000008495"/>
    </source>
</evidence>
<dbReference type="RefSeq" id="WP_006501571.1">
    <property type="nucleotide sequence ID" value="NZ_BAGZ01000003.1"/>
</dbReference>
<name>K6VN60_9MICO</name>
<comment type="caution">
    <text evidence="3">The sequence shown here is derived from an EMBL/GenBank/DDBJ whole genome shotgun (WGS) entry which is preliminary data.</text>
</comment>
<dbReference type="OrthoDB" id="10008121at2"/>
<evidence type="ECO:0000256" key="1">
    <source>
        <dbReference type="SAM" id="MobiDB-lite"/>
    </source>
</evidence>
<protein>
    <submittedName>
        <fullName evidence="3">Uncharacterized protein</fullName>
    </submittedName>
</protein>